<organism evidence="1 2">
    <name type="scientific">Dokdonella fugitiva</name>
    <dbReference type="NCBI Taxonomy" id="328517"/>
    <lineage>
        <taxon>Bacteria</taxon>
        <taxon>Pseudomonadati</taxon>
        <taxon>Pseudomonadota</taxon>
        <taxon>Gammaproteobacteria</taxon>
        <taxon>Lysobacterales</taxon>
        <taxon>Rhodanobacteraceae</taxon>
        <taxon>Dokdonella</taxon>
    </lineage>
</organism>
<reference evidence="1 2" key="1">
    <citation type="submission" date="2020-07" db="EMBL/GenBank/DDBJ databases">
        <title>Genomic Encyclopedia of Type Strains, Phase IV (KMG-V): Genome sequencing to study the core and pangenomes of soil and plant-associated prokaryotes.</title>
        <authorList>
            <person name="Whitman W."/>
        </authorList>
    </citation>
    <scope>NUCLEOTIDE SEQUENCE [LARGE SCALE GENOMIC DNA]</scope>
    <source>
        <strain evidence="1 2">RH2WT43</strain>
    </source>
</reference>
<evidence type="ECO:0008006" key="3">
    <source>
        <dbReference type="Google" id="ProtNLM"/>
    </source>
</evidence>
<dbReference type="RefSeq" id="WP_182530344.1">
    <property type="nucleotide sequence ID" value="NZ_JACGXL010000002.1"/>
</dbReference>
<accession>A0A839F2E6</accession>
<gene>
    <name evidence="1" type="ORF">FHW12_001474</name>
</gene>
<proteinExistence type="predicted"/>
<dbReference type="Proteomes" id="UP000550401">
    <property type="component" value="Unassembled WGS sequence"/>
</dbReference>
<evidence type="ECO:0000313" key="2">
    <source>
        <dbReference type="Proteomes" id="UP000550401"/>
    </source>
</evidence>
<sequence>MNSDRNDEQLEQVRGEIRAAAATLRDRPRLAPSAPAPAAGADGIEAARRSYRIAELTDPPYHAFVEHAFRALLKRAPTPVEASAQLDLLGRGASKTEVLGNLRWSAEGRRVGVGVAGLLPRYLLAKLGRVPLLGYLVEGAVAFAALPLLARQLRAADAAISAGDSALGAGQKALAARADVLNQRIDDLRGLAHELGLARDELIRTLNMIDEGLRARASATEVALDDLARRQHDLEGVRRDELEFVRRRVYVMDRWFEALRGALDEVELAAGRRDARVREFEARTRDAITAADGGASAARLDRWLDALQPACAAGARVVTIGDDDWNERLAARGAIATSFAGTRAGDGPGLRDALAHVEDSCLGALVAPAFPALLRAIPADEFVDAATRVLQPGGLLLLGFAHEPVLAAALAGDIVPAVQPGVLATTLSVAGYSTRRIDAADGTPALLAWRESH</sequence>
<comment type="caution">
    <text evidence="1">The sequence shown here is derived from an EMBL/GenBank/DDBJ whole genome shotgun (WGS) entry which is preliminary data.</text>
</comment>
<evidence type="ECO:0000313" key="1">
    <source>
        <dbReference type="EMBL" id="MBA8887260.1"/>
    </source>
</evidence>
<keyword evidence="2" id="KW-1185">Reference proteome</keyword>
<protein>
    <recommendedName>
        <fullName evidence="3">Methyltransferase family protein</fullName>
    </recommendedName>
</protein>
<dbReference type="EMBL" id="JACGXL010000002">
    <property type="protein sequence ID" value="MBA8887260.1"/>
    <property type="molecule type" value="Genomic_DNA"/>
</dbReference>
<dbReference type="AlphaFoldDB" id="A0A839F2E6"/>
<name>A0A839F2E6_9GAMM</name>